<dbReference type="Gene3D" id="6.10.280.50">
    <property type="match status" value="1"/>
</dbReference>
<protein>
    <submittedName>
        <fullName evidence="2">DUF465 domain-containing protein</fullName>
    </submittedName>
</protein>
<evidence type="ECO:0000313" key="2">
    <source>
        <dbReference type="EMBL" id="GAA0626680.1"/>
    </source>
</evidence>
<dbReference type="InterPro" id="IPR038444">
    <property type="entry name" value="DUF465_sf"/>
</dbReference>
<evidence type="ECO:0000256" key="1">
    <source>
        <dbReference type="SAM" id="Coils"/>
    </source>
</evidence>
<dbReference type="Proteomes" id="UP001501352">
    <property type="component" value="Unassembled WGS sequence"/>
</dbReference>
<accession>A0ABN1H1Z5</accession>
<evidence type="ECO:0000313" key="3">
    <source>
        <dbReference type="Proteomes" id="UP001501352"/>
    </source>
</evidence>
<gene>
    <name evidence="2" type="ORF">GCM10009422_24440</name>
</gene>
<dbReference type="EMBL" id="BAAAGA010000005">
    <property type="protein sequence ID" value="GAA0626680.1"/>
    <property type="molecule type" value="Genomic_DNA"/>
</dbReference>
<dbReference type="Pfam" id="PF04325">
    <property type="entry name" value="DUF465"/>
    <property type="match status" value="1"/>
</dbReference>
<keyword evidence="3" id="KW-1185">Reference proteome</keyword>
<dbReference type="InterPro" id="IPR007420">
    <property type="entry name" value="DUF465"/>
</dbReference>
<reference evidence="2 3" key="1">
    <citation type="journal article" date="2019" name="Int. J. Syst. Evol. Microbiol.">
        <title>The Global Catalogue of Microorganisms (GCM) 10K type strain sequencing project: providing services to taxonomists for standard genome sequencing and annotation.</title>
        <authorList>
            <consortium name="The Broad Institute Genomics Platform"/>
            <consortium name="The Broad Institute Genome Sequencing Center for Infectious Disease"/>
            <person name="Wu L."/>
            <person name="Ma J."/>
        </authorList>
    </citation>
    <scope>NUCLEOTIDE SEQUENCE [LARGE SCALE GENOMIC DNA]</scope>
    <source>
        <strain evidence="2 3">JCM 12928</strain>
    </source>
</reference>
<name>A0ABN1H1Z5_9CAUL</name>
<sequence length="74" mass="8524">MNDDEPFLTEEELALHARLKELQQEHADLDASIEALGHMPIPDQLMIARLKRKKLTLRDEIVKIEARILPDIIA</sequence>
<dbReference type="RefSeq" id="WP_343794165.1">
    <property type="nucleotide sequence ID" value="NZ_BAAAGA010000005.1"/>
</dbReference>
<proteinExistence type="predicted"/>
<feature type="coiled-coil region" evidence="1">
    <location>
        <begin position="19"/>
        <end position="67"/>
    </location>
</feature>
<comment type="caution">
    <text evidence="2">The sequence shown here is derived from an EMBL/GenBank/DDBJ whole genome shotgun (WGS) entry which is preliminary data.</text>
</comment>
<organism evidence="2 3">
    <name type="scientific">Brevundimonas kwangchunensis</name>
    <dbReference type="NCBI Taxonomy" id="322163"/>
    <lineage>
        <taxon>Bacteria</taxon>
        <taxon>Pseudomonadati</taxon>
        <taxon>Pseudomonadota</taxon>
        <taxon>Alphaproteobacteria</taxon>
        <taxon>Caulobacterales</taxon>
        <taxon>Caulobacteraceae</taxon>
        <taxon>Brevundimonas</taxon>
    </lineage>
</organism>
<keyword evidence="1" id="KW-0175">Coiled coil</keyword>